<dbReference type="EMBL" id="JADEXP010000021">
    <property type="protein sequence ID" value="MBE9065878.1"/>
    <property type="molecule type" value="Genomic_DNA"/>
</dbReference>
<dbReference type="Proteomes" id="UP000615026">
    <property type="component" value="Unassembled WGS sequence"/>
</dbReference>
<gene>
    <name evidence="1" type="ORF">IQ260_04345</name>
</gene>
<dbReference type="AlphaFoldDB" id="A0A928ZQW5"/>
<protein>
    <submittedName>
        <fullName evidence="1">Uncharacterized protein</fullName>
    </submittedName>
</protein>
<evidence type="ECO:0000313" key="1">
    <source>
        <dbReference type="EMBL" id="MBE9065878.1"/>
    </source>
</evidence>
<reference evidence="1" key="1">
    <citation type="submission" date="2020-10" db="EMBL/GenBank/DDBJ databases">
        <authorList>
            <person name="Castelo-Branco R."/>
            <person name="Eusebio N."/>
            <person name="Adriana R."/>
            <person name="Vieira A."/>
            <person name="Brugerolle De Fraissinette N."/>
            <person name="Rezende De Castro R."/>
            <person name="Schneider M.P."/>
            <person name="Vasconcelos V."/>
            <person name="Leao P.N."/>
        </authorList>
    </citation>
    <scope>NUCLEOTIDE SEQUENCE</scope>
    <source>
        <strain evidence="1">LEGE 11479</strain>
    </source>
</reference>
<evidence type="ECO:0000313" key="2">
    <source>
        <dbReference type="Proteomes" id="UP000615026"/>
    </source>
</evidence>
<keyword evidence="2" id="KW-1185">Reference proteome</keyword>
<organism evidence="1 2">
    <name type="scientific">Leptolyngbya cf. ectocarpi LEGE 11479</name>
    <dbReference type="NCBI Taxonomy" id="1828722"/>
    <lineage>
        <taxon>Bacteria</taxon>
        <taxon>Bacillati</taxon>
        <taxon>Cyanobacteriota</taxon>
        <taxon>Cyanophyceae</taxon>
        <taxon>Leptolyngbyales</taxon>
        <taxon>Leptolyngbyaceae</taxon>
        <taxon>Leptolyngbya group</taxon>
        <taxon>Leptolyngbya</taxon>
    </lineage>
</organism>
<proteinExistence type="predicted"/>
<name>A0A928ZQW5_LEPEC</name>
<accession>A0A928ZQW5</accession>
<comment type="caution">
    <text evidence="1">The sequence shown here is derived from an EMBL/GenBank/DDBJ whole genome shotgun (WGS) entry which is preliminary data.</text>
</comment>
<sequence>MRKILTELDPFCWMMAVAIAGITIVDVAKVEMISPYSDFVQAMTEPVEPVQ</sequence>
<dbReference type="RefSeq" id="WP_193991214.1">
    <property type="nucleotide sequence ID" value="NZ_JADEXP010000021.1"/>
</dbReference>